<keyword evidence="6" id="KW-1185">Reference proteome</keyword>
<dbReference type="InParanoid" id="A0A1Y1Y8B4"/>
<accession>A0A1Y1Y8B4</accession>
<evidence type="ECO:0000256" key="1">
    <source>
        <dbReference type="ARBA" id="ARBA00023002"/>
    </source>
</evidence>
<dbReference type="FunFam" id="3.40.50.720:FF:000026">
    <property type="entry name" value="Glyoxylate/hydroxypyruvate reductase B"/>
    <property type="match status" value="1"/>
</dbReference>
<reference evidence="5 6" key="1">
    <citation type="submission" date="2016-07" db="EMBL/GenBank/DDBJ databases">
        <title>Pervasive Adenine N6-methylation of Active Genes in Fungi.</title>
        <authorList>
            <consortium name="DOE Joint Genome Institute"/>
            <person name="Mondo S.J."/>
            <person name="Dannebaum R.O."/>
            <person name="Kuo R.C."/>
            <person name="Labutti K."/>
            <person name="Haridas S."/>
            <person name="Kuo A."/>
            <person name="Salamov A."/>
            <person name="Ahrendt S.R."/>
            <person name="Lipzen A."/>
            <person name="Sullivan W."/>
            <person name="Andreopoulos W.B."/>
            <person name="Clum A."/>
            <person name="Lindquist E."/>
            <person name="Daum C."/>
            <person name="Ramamoorthy G.K."/>
            <person name="Gryganskyi A."/>
            <person name="Culley D."/>
            <person name="Magnuson J.K."/>
            <person name="James T.Y."/>
            <person name="O'Malley M.A."/>
            <person name="Stajich J.E."/>
            <person name="Spatafora J.W."/>
            <person name="Visel A."/>
            <person name="Grigoriev I.V."/>
        </authorList>
    </citation>
    <scope>NUCLEOTIDE SEQUENCE [LARGE SCALE GENOMIC DNA]</scope>
    <source>
        <strain evidence="5 6">CBS 931.73</strain>
    </source>
</reference>
<dbReference type="InterPro" id="IPR050223">
    <property type="entry name" value="D-isomer_2-hydroxyacid_DH"/>
</dbReference>
<dbReference type="SUPFAM" id="SSF52283">
    <property type="entry name" value="Formate/glycerate dehydrogenase catalytic domain-like"/>
    <property type="match status" value="1"/>
</dbReference>
<comment type="similarity">
    <text evidence="2">Belongs to the D-isomer specific 2-hydroxyacid dehydrogenase family.</text>
</comment>
<dbReference type="Gene3D" id="3.40.50.720">
    <property type="entry name" value="NAD(P)-binding Rossmann-like Domain"/>
    <property type="match status" value="2"/>
</dbReference>
<protein>
    <submittedName>
        <fullName evidence="5">Glyoxylate reductase</fullName>
    </submittedName>
</protein>
<keyword evidence="1 2" id="KW-0560">Oxidoreductase</keyword>
<dbReference type="InterPro" id="IPR006139">
    <property type="entry name" value="D-isomer_2_OHA_DH_cat_dom"/>
</dbReference>
<dbReference type="GO" id="GO:0051287">
    <property type="term" value="F:NAD binding"/>
    <property type="evidence" value="ECO:0007669"/>
    <property type="project" value="InterPro"/>
</dbReference>
<dbReference type="AlphaFoldDB" id="A0A1Y1Y8B4"/>
<evidence type="ECO:0000256" key="2">
    <source>
        <dbReference type="RuleBase" id="RU003719"/>
    </source>
</evidence>
<dbReference type="Pfam" id="PF00389">
    <property type="entry name" value="2-Hacid_dh"/>
    <property type="match status" value="1"/>
</dbReference>
<evidence type="ECO:0000259" key="4">
    <source>
        <dbReference type="Pfam" id="PF02826"/>
    </source>
</evidence>
<dbReference type="SUPFAM" id="SSF51735">
    <property type="entry name" value="NAD(P)-binding Rossmann-fold domains"/>
    <property type="match status" value="1"/>
</dbReference>
<dbReference type="CDD" id="cd05301">
    <property type="entry name" value="GDH"/>
    <property type="match status" value="1"/>
</dbReference>
<gene>
    <name evidence="5" type="ORF">K493DRAFT_315589</name>
</gene>
<dbReference type="GO" id="GO:0030267">
    <property type="term" value="F:glyoxylate reductase (NADPH) activity"/>
    <property type="evidence" value="ECO:0007669"/>
    <property type="project" value="TreeGrafter"/>
</dbReference>
<feature type="domain" description="D-isomer specific 2-hydroxyacid dehydrogenase catalytic" evidence="3">
    <location>
        <begin position="10"/>
        <end position="325"/>
    </location>
</feature>
<dbReference type="PANTHER" id="PTHR10996">
    <property type="entry name" value="2-HYDROXYACID DEHYDROGENASE-RELATED"/>
    <property type="match status" value="1"/>
</dbReference>
<dbReference type="InterPro" id="IPR006140">
    <property type="entry name" value="D-isomer_DH_NAD-bd"/>
</dbReference>
<dbReference type="InterPro" id="IPR036291">
    <property type="entry name" value="NAD(P)-bd_dom_sf"/>
</dbReference>
<evidence type="ECO:0000259" key="3">
    <source>
        <dbReference type="Pfam" id="PF00389"/>
    </source>
</evidence>
<sequence>MSNEQKKYRVLVTRLLPQDAQERLEKIEYLDIVQWKSPKSRDELLSQVQGMDGVLCRHGDKIDTEFLEAAGPQLKVVSTYSVGYDHIDIPACAKYNVQVGNTPGVLTDATADITATLVMLVARRISECIDIARSGEHNSWDLSWLLGTQLTNKTLGVVGFGRIGEAAAYRLKAFGISRVLYHGRHERKEQAAKLNAEFTDFDTLLRESDVIVVCCALTPETRGMFNYDAFKKMKRNAIFVNTARGDLVQQDDLVRALQEGLVGGAGLDVTVPEPLPTDHPLFKFKNCVILPHVGSATTETRNAMGFIALDNLVAGLEGKKLPHAVEN</sequence>
<comment type="caution">
    <text evidence="5">The sequence shown here is derived from an EMBL/GenBank/DDBJ whole genome shotgun (WGS) entry which is preliminary data.</text>
</comment>
<name>A0A1Y1Y8B4_9FUNG</name>
<proteinExistence type="inferred from homology"/>
<dbReference type="OrthoDB" id="9991913at2759"/>
<dbReference type="GO" id="GO:0016618">
    <property type="term" value="F:hydroxypyruvate reductase [NAD(P)H] activity"/>
    <property type="evidence" value="ECO:0007669"/>
    <property type="project" value="TreeGrafter"/>
</dbReference>
<dbReference type="PANTHER" id="PTHR10996:SF277">
    <property type="entry name" value="GLYOXYLATE REDUCTASE_HYDROXYPYRUVATE REDUCTASE"/>
    <property type="match status" value="1"/>
</dbReference>
<dbReference type="STRING" id="1314790.A0A1Y1Y8B4"/>
<dbReference type="EMBL" id="MCFE01000210">
    <property type="protein sequence ID" value="ORX94233.1"/>
    <property type="molecule type" value="Genomic_DNA"/>
</dbReference>
<feature type="domain" description="D-isomer specific 2-hydroxyacid dehydrogenase NAD-binding" evidence="4">
    <location>
        <begin position="116"/>
        <end position="294"/>
    </location>
</feature>
<dbReference type="Proteomes" id="UP000193498">
    <property type="component" value="Unassembled WGS sequence"/>
</dbReference>
<dbReference type="GO" id="GO:0005829">
    <property type="term" value="C:cytosol"/>
    <property type="evidence" value="ECO:0007669"/>
    <property type="project" value="TreeGrafter"/>
</dbReference>
<evidence type="ECO:0000313" key="5">
    <source>
        <dbReference type="EMBL" id="ORX94233.1"/>
    </source>
</evidence>
<evidence type="ECO:0000313" key="6">
    <source>
        <dbReference type="Proteomes" id="UP000193498"/>
    </source>
</evidence>
<dbReference type="Pfam" id="PF02826">
    <property type="entry name" value="2-Hacid_dh_C"/>
    <property type="match status" value="1"/>
</dbReference>
<organism evidence="5 6">
    <name type="scientific">Basidiobolus meristosporus CBS 931.73</name>
    <dbReference type="NCBI Taxonomy" id="1314790"/>
    <lineage>
        <taxon>Eukaryota</taxon>
        <taxon>Fungi</taxon>
        <taxon>Fungi incertae sedis</taxon>
        <taxon>Zoopagomycota</taxon>
        <taxon>Entomophthoromycotina</taxon>
        <taxon>Basidiobolomycetes</taxon>
        <taxon>Basidiobolales</taxon>
        <taxon>Basidiobolaceae</taxon>
        <taxon>Basidiobolus</taxon>
    </lineage>
</organism>